<evidence type="ECO:0000256" key="10">
    <source>
        <dbReference type="ARBA" id="ARBA00022618"/>
    </source>
</evidence>
<dbReference type="GO" id="GO:0005634">
    <property type="term" value="C:nucleus"/>
    <property type="evidence" value="ECO:0007669"/>
    <property type="project" value="UniProtKB-SubCell"/>
</dbReference>
<keyword evidence="17" id="KW-0539">Nucleus</keyword>
<dbReference type="InterPro" id="IPR026971">
    <property type="entry name" value="CND1/NCAPD3"/>
</dbReference>
<keyword evidence="13" id="KW-0498">Mitosis</keyword>
<evidence type="ECO:0000256" key="6">
    <source>
        <dbReference type="ARBA" id="ARBA00016064"/>
    </source>
</evidence>
<dbReference type="PANTHER" id="PTHR14222:SF2">
    <property type="entry name" value="CONDENSIN COMPLEX SUBUNIT 1"/>
    <property type="match status" value="1"/>
</dbReference>
<name>A0AAD6ASJ7_9TELE</name>
<evidence type="ECO:0000256" key="16">
    <source>
        <dbReference type="ARBA" id="ARBA00023067"/>
    </source>
</evidence>
<keyword evidence="18" id="KW-0131">Cell cycle</keyword>
<keyword evidence="16" id="KW-0226">DNA condensation</keyword>
<evidence type="ECO:0000256" key="17">
    <source>
        <dbReference type="ARBA" id="ARBA00023242"/>
    </source>
</evidence>
<protein>
    <recommendedName>
        <fullName evidence="6">Condensin complex subunit 1</fullName>
    </recommendedName>
    <alternativeName>
        <fullName evidence="21">Chromosome condensation-related SMC-associated protein 1</fullName>
    </alternativeName>
    <alternativeName>
        <fullName evidence="20">Chromosome-associated protein D2</fullName>
    </alternativeName>
    <alternativeName>
        <fullName evidence="19">Non-SMC condensin I complex subunit D2</fullName>
    </alternativeName>
</protein>
<keyword evidence="9" id="KW-0597">Phosphoprotein</keyword>
<dbReference type="Gene3D" id="3.30.40.10">
    <property type="entry name" value="Zinc/RING finger domain, C3HC4 (zinc finger)"/>
    <property type="match status" value="1"/>
</dbReference>
<dbReference type="Pfam" id="PF12717">
    <property type="entry name" value="Cnd1"/>
    <property type="match status" value="1"/>
</dbReference>
<dbReference type="InterPro" id="IPR024610">
    <property type="entry name" value="ING_N_histone-binding"/>
</dbReference>
<dbReference type="InterPro" id="IPR032682">
    <property type="entry name" value="Cnd1_C"/>
</dbReference>
<comment type="similarity">
    <text evidence="4">Belongs to the CND1 (condensin subunit 1) family.</text>
</comment>
<dbReference type="SUPFAM" id="SSF57903">
    <property type="entry name" value="FYVE/PHD zinc finger"/>
    <property type="match status" value="1"/>
</dbReference>
<dbReference type="InterPro" id="IPR024324">
    <property type="entry name" value="Condensin_cplx_su1_N"/>
</dbReference>
<dbReference type="GO" id="GO:0007076">
    <property type="term" value="P:mitotic chromosome condensation"/>
    <property type="evidence" value="ECO:0007669"/>
    <property type="project" value="InterPro"/>
</dbReference>
<evidence type="ECO:0000256" key="8">
    <source>
        <dbReference type="ARBA" id="ARBA00022490"/>
    </source>
</evidence>
<dbReference type="InterPro" id="IPR011989">
    <property type="entry name" value="ARM-like"/>
</dbReference>
<evidence type="ECO:0000256" key="1">
    <source>
        <dbReference type="ARBA" id="ARBA00004123"/>
    </source>
</evidence>
<evidence type="ECO:0000256" key="21">
    <source>
        <dbReference type="ARBA" id="ARBA00081485"/>
    </source>
</evidence>
<organism evidence="25 26">
    <name type="scientific">Pogonophryne albipinna</name>
    <dbReference type="NCBI Taxonomy" id="1090488"/>
    <lineage>
        <taxon>Eukaryota</taxon>
        <taxon>Metazoa</taxon>
        <taxon>Chordata</taxon>
        <taxon>Craniata</taxon>
        <taxon>Vertebrata</taxon>
        <taxon>Euteleostomi</taxon>
        <taxon>Actinopterygii</taxon>
        <taxon>Neopterygii</taxon>
        <taxon>Teleostei</taxon>
        <taxon>Neoteleostei</taxon>
        <taxon>Acanthomorphata</taxon>
        <taxon>Eupercaria</taxon>
        <taxon>Perciformes</taxon>
        <taxon>Notothenioidei</taxon>
        <taxon>Pogonophryne</taxon>
    </lineage>
</organism>
<dbReference type="Pfam" id="PF12998">
    <property type="entry name" value="ING"/>
    <property type="match status" value="1"/>
</dbReference>
<evidence type="ECO:0000256" key="3">
    <source>
        <dbReference type="ARBA" id="ARBA00004496"/>
    </source>
</evidence>
<dbReference type="GO" id="GO:0000796">
    <property type="term" value="C:condensin complex"/>
    <property type="evidence" value="ECO:0007669"/>
    <property type="project" value="TreeGrafter"/>
</dbReference>
<feature type="region of interest" description="Disordered" evidence="22">
    <location>
        <begin position="1519"/>
        <end position="1604"/>
    </location>
</feature>
<keyword evidence="11" id="KW-0479">Metal-binding</keyword>
<evidence type="ECO:0000256" key="15">
    <source>
        <dbReference type="ARBA" id="ARBA00022853"/>
    </source>
</evidence>
<dbReference type="CDD" id="cd15586">
    <property type="entry name" value="PHD_ING4_5"/>
    <property type="match status" value="1"/>
</dbReference>
<dbReference type="InterPro" id="IPR016024">
    <property type="entry name" value="ARM-type_fold"/>
</dbReference>
<keyword evidence="12" id="KW-0863">Zinc-finger</keyword>
<dbReference type="Proteomes" id="UP001219934">
    <property type="component" value="Unassembled WGS sequence"/>
</dbReference>
<feature type="compositionally biased region" description="Basic and acidic residues" evidence="22">
    <location>
        <begin position="1166"/>
        <end position="1185"/>
    </location>
</feature>
<dbReference type="Gene3D" id="1.25.10.10">
    <property type="entry name" value="Leucine-rich Repeat Variant"/>
    <property type="match status" value="2"/>
</dbReference>
<keyword evidence="7" id="KW-0158">Chromosome</keyword>
<evidence type="ECO:0000256" key="2">
    <source>
        <dbReference type="ARBA" id="ARBA00004286"/>
    </source>
</evidence>
<feature type="region of interest" description="Disordered" evidence="22">
    <location>
        <begin position="116"/>
        <end position="162"/>
    </location>
</feature>
<dbReference type="SMART" id="SM00249">
    <property type="entry name" value="PHD"/>
    <property type="match status" value="1"/>
</dbReference>
<feature type="region of interest" description="Disordered" evidence="22">
    <location>
        <begin position="1166"/>
        <end position="1202"/>
    </location>
</feature>
<feature type="compositionally biased region" description="Basic and acidic residues" evidence="22">
    <location>
        <begin position="129"/>
        <end position="140"/>
    </location>
</feature>
<keyword evidence="10" id="KW-0132">Cell division</keyword>
<sequence length="1604" mass="179577">MAAGMYLEHYLDSIENLPFELQRNFNLMRDLDQRTEDLKGQIDSLAKEYTANARTLSSEQKLSILRQIQQSYSKCKEFGDDKVQLAMQTYEMVDKHIRRLDTDLARFEADLKEKQIESTDYDSTSSKGKKIETRLKEKKTAKTRSKVKSSDEDGSPKSAQKKVKLLQPGEFNSPATNFGNVHPSDVLDMPVDPNEPTYCLCHQVSYGEMIGCDNTDCSIEWFHFACVGLTTKPRGKCQETRTEQLHLQSPEVFIVDKRATAARGMSWDFFVPMCVGDLVKSGGINQYVVQDVVPPKHLPSHLHKFKAALRSQGPLCILEHFDTGYSLLQHCNSVELGVKEDALDILLQVVSGLATSLPALLLSTSVTAAERKEKLNAVKMSVYLLCKLSENFESEAYRQCIITAPGKGGKKGKGGGEGLQQWESEREKVLQALVQLLQLDIRSLWNLSLVEEEFISCVTCCCYKLLENPTISHVKSKPTRDCIIHLLGVLIKKYNHILGASVKVIQLLQHFEQLSSVFAQAVSVWSTEYGVSGIIGEIIREIGQRSSEELARDSAGVKAFASFIAELGTLVPELMMPNISVLITHLEGESHTMRVAVCEVLGEILVRVLCGDRLDDAGKADRDRFFDTMQEHLHDTHSYVRARVLQVYTRIVNSKALPLFKYSEVMELAVGRLMDKSINVVKSAVQLLAAFIAHNPYSCKLSSADLKKPLEKEATKLRELREKLEGKAPVAVIKASELWAAMEPELLVTYLRVNKYRNAVRLCVKAHSCFPESEMFASLSTLTTETLMDTLALIFKGSDEDASELSQNLPPTPQKEAGEGEEGELKKQQMLVQYLKDTETFALLVERAIAVINTMLYLKTTSVVLEAVQFCVTVCEFSVANSVSGVRKMLPLVWSTDAAIKDAVVQAYKRLYLNPQGENIRVKAHTLVDSLSELMVDASLGTIQCLEEIVQEFFGSGSLLQSTVVQVLWERFTGKRETSGLHRRAAVLLLGMAARAEREVVLSNLDTLCSVALGEKVTEDFLLARDSVLTISSITDHIRQSKSAPFRLPQDHQLFTCLTQAIAEGVVMEDPHWQSFMEQAVRLLYFLAESPDQLCSRLLQRCARLLLDQIAEGGELDKEASQNQDVTQQSNEQGEQVNCVCLAQLLALCGCVAFWQVSHLERSVSTELRRRRRETEERAEKEKRPSSKAKQQAANDSAMEEELGLGASAEDTEAELIRKICETELLAEENLLCAFLPLLVRVCSSPGRYSHPQLTTASCLALSQYMMISPSVCEENIRLMFTVLERSTLPVVRANAIIALGDLIVRFPNILEPWTQNLYARLSDEVPSVRQTAVTVLTQLVLKDVLKVKGQVSEVAVLLIDPETHICSLALNFFNELASKDNAIYNLLPDIISRLSDPERGMSSEDFNTIMKQLFSYITKERQTESLVEKLCQRFRTAKTERQWCDLAVSLSLLSMCERGFKRLQECWECYSDKLTEPGVYQPLLSITAKLRRGAKALFKAQVDEFEKRLTAVHTRGLENVESPEMDEENQKEGGPSVKTVIRTAAAARGRQRSKRGQAKPSVSSRCDYSFVTPKKSHAVMAESETPKVTTPIARTSRRTRLRN</sequence>
<dbReference type="InterPro" id="IPR001965">
    <property type="entry name" value="Znf_PHD"/>
</dbReference>
<evidence type="ECO:0000256" key="13">
    <source>
        <dbReference type="ARBA" id="ARBA00022776"/>
    </source>
</evidence>
<dbReference type="Gene3D" id="6.10.140.1740">
    <property type="match status" value="1"/>
</dbReference>
<dbReference type="FunFam" id="1.25.10.10:FF:000695">
    <property type="entry name" value="Condensin complex subunit 1"/>
    <property type="match status" value="1"/>
</dbReference>
<evidence type="ECO:0000256" key="18">
    <source>
        <dbReference type="ARBA" id="ARBA00023306"/>
    </source>
</evidence>
<feature type="domain" description="Inhibitor of growth protein N-terminal histone-binding" evidence="24">
    <location>
        <begin position="6"/>
        <end position="107"/>
    </location>
</feature>
<dbReference type="FunFam" id="1.25.10.10:FF:001828">
    <property type="entry name" value="Condensin complex subunit 1"/>
    <property type="match status" value="1"/>
</dbReference>
<evidence type="ECO:0000256" key="20">
    <source>
        <dbReference type="ARBA" id="ARBA00080470"/>
    </source>
</evidence>
<keyword evidence="26" id="KW-1185">Reference proteome</keyword>
<comment type="similarity">
    <text evidence="5">Belongs to the ING family.</text>
</comment>
<dbReference type="SMART" id="SM01408">
    <property type="entry name" value="ING"/>
    <property type="match status" value="1"/>
</dbReference>
<evidence type="ECO:0000313" key="25">
    <source>
        <dbReference type="EMBL" id="KAJ4930536.1"/>
    </source>
</evidence>
<dbReference type="GO" id="GO:0051301">
    <property type="term" value="P:cell division"/>
    <property type="evidence" value="ECO:0007669"/>
    <property type="project" value="UniProtKB-KW"/>
</dbReference>
<dbReference type="InterPro" id="IPR011011">
    <property type="entry name" value="Znf_FYVE_PHD"/>
</dbReference>
<evidence type="ECO:0000256" key="11">
    <source>
        <dbReference type="ARBA" id="ARBA00022723"/>
    </source>
</evidence>
<dbReference type="InterPro" id="IPR007673">
    <property type="entry name" value="Condensin_cplx_su1"/>
</dbReference>
<evidence type="ECO:0000256" key="19">
    <source>
        <dbReference type="ARBA" id="ARBA00075131"/>
    </source>
</evidence>
<evidence type="ECO:0000256" key="14">
    <source>
        <dbReference type="ARBA" id="ARBA00022833"/>
    </source>
</evidence>
<evidence type="ECO:0000256" key="22">
    <source>
        <dbReference type="SAM" id="MobiDB-lite"/>
    </source>
</evidence>
<evidence type="ECO:0000256" key="7">
    <source>
        <dbReference type="ARBA" id="ARBA00022454"/>
    </source>
</evidence>
<dbReference type="GO" id="GO:0000779">
    <property type="term" value="C:condensed chromosome, centromeric region"/>
    <property type="evidence" value="ECO:0007669"/>
    <property type="project" value="TreeGrafter"/>
</dbReference>
<keyword evidence="15" id="KW-0156">Chromatin regulator</keyword>
<comment type="subcellular location">
    <subcellularLocation>
        <location evidence="2">Chromosome</location>
    </subcellularLocation>
    <subcellularLocation>
        <location evidence="3">Cytoplasm</location>
    </subcellularLocation>
    <subcellularLocation>
        <location evidence="1">Nucleus</location>
    </subcellularLocation>
</comment>
<accession>A0AAD6ASJ7</accession>
<keyword evidence="14" id="KW-0862">Zinc</keyword>
<dbReference type="SUPFAM" id="SSF48371">
    <property type="entry name" value="ARM repeat"/>
    <property type="match status" value="1"/>
</dbReference>
<dbReference type="InterPro" id="IPR013083">
    <property type="entry name" value="Znf_RING/FYVE/PHD"/>
</dbReference>
<evidence type="ECO:0000256" key="12">
    <source>
        <dbReference type="ARBA" id="ARBA00022771"/>
    </source>
</evidence>
<proteinExistence type="inferred from homology"/>
<feature type="domain" description="Zinc finger PHD-type" evidence="23">
    <location>
        <begin position="198"/>
        <end position="238"/>
    </location>
</feature>
<evidence type="ECO:0000313" key="26">
    <source>
        <dbReference type="Proteomes" id="UP001219934"/>
    </source>
</evidence>
<evidence type="ECO:0000256" key="5">
    <source>
        <dbReference type="ARBA" id="ARBA00010210"/>
    </source>
</evidence>
<dbReference type="GO" id="GO:0008270">
    <property type="term" value="F:zinc ion binding"/>
    <property type="evidence" value="ECO:0007669"/>
    <property type="project" value="UniProtKB-KW"/>
</dbReference>
<dbReference type="FunFam" id="3.30.40.10:FF:000016">
    <property type="entry name" value="Inhibitor of growth protein"/>
    <property type="match status" value="1"/>
</dbReference>
<dbReference type="EMBL" id="JAPTMU010000015">
    <property type="protein sequence ID" value="KAJ4930536.1"/>
    <property type="molecule type" value="Genomic_DNA"/>
</dbReference>
<comment type="caution">
    <text evidence="25">The sequence shown here is derived from an EMBL/GenBank/DDBJ whole genome shotgun (WGS) entry which is preliminary data.</text>
</comment>
<dbReference type="Pfam" id="PF12922">
    <property type="entry name" value="Cnd1_N"/>
    <property type="match status" value="1"/>
</dbReference>
<dbReference type="GO" id="GO:0042393">
    <property type="term" value="F:histone binding"/>
    <property type="evidence" value="ECO:0007669"/>
    <property type="project" value="TreeGrafter"/>
</dbReference>
<reference evidence="25" key="1">
    <citation type="submission" date="2022-11" db="EMBL/GenBank/DDBJ databases">
        <title>Chromosome-level genome of Pogonophryne albipinna.</title>
        <authorList>
            <person name="Jo E."/>
        </authorList>
    </citation>
    <scope>NUCLEOTIDE SEQUENCE</scope>
    <source>
        <strain evidence="25">SGF0006</strain>
        <tissue evidence="25">Muscle</tissue>
    </source>
</reference>
<evidence type="ECO:0000259" key="24">
    <source>
        <dbReference type="SMART" id="SM01408"/>
    </source>
</evidence>
<dbReference type="PIRSF" id="PIRSF017127">
    <property type="entry name" value="Condensin_D2"/>
    <property type="match status" value="1"/>
</dbReference>
<feature type="region of interest" description="Disordered" evidence="22">
    <location>
        <begin position="802"/>
        <end position="823"/>
    </location>
</feature>
<dbReference type="PANTHER" id="PTHR14222">
    <property type="entry name" value="CONDENSIN"/>
    <property type="match status" value="1"/>
</dbReference>
<dbReference type="GO" id="GO:0005737">
    <property type="term" value="C:cytoplasm"/>
    <property type="evidence" value="ECO:0007669"/>
    <property type="project" value="UniProtKB-SubCell"/>
</dbReference>
<gene>
    <name evidence="25" type="ORF">JOQ06_024847</name>
</gene>
<keyword evidence="8" id="KW-0963">Cytoplasm</keyword>
<dbReference type="GO" id="GO:0006325">
    <property type="term" value="P:chromatin organization"/>
    <property type="evidence" value="ECO:0007669"/>
    <property type="project" value="UniProtKB-KW"/>
</dbReference>
<evidence type="ECO:0000259" key="23">
    <source>
        <dbReference type="SMART" id="SM00249"/>
    </source>
</evidence>
<dbReference type="CDD" id="cd16862">
    <property type="entry name" value="ING_ING4"/>
    <property type="match status" value="1"/>
</dbReference>
<evidence type="ECO:0000256" key="9">
    <source>
        <dbReference type="ARBA" id="ARBA00022553"/>
    </source>
</evidence>
<evidence type="ECO:0000256" key="4">
    <source>
        <dbReference type="ARBA" id="ARBA00009606"/>
    </source>
</evidence>
<dbReference type="GO" id="GO:0010032">
    <property type="term" value="P:meiotic chromosome condensation"/>
    <property type="evidence" value="ECO:0007669"/>
    <property type="project" value="TreeGrafter"/>
</dbReference>